<keyword evidence="3" id="KW-1185">Reference proteome</keyword>
<name>A0A3M7RWG3_BRAPC</name>
<accession>A0A3M7RWG3</accession>
<evidence type="ECO:0000256" key="1">
    <source>
        <dbReference type="SAM" id="MobiDB-lite"/>
    </source>
</evidence>
<dbReference type="AlphaFoldDB" id="A0A3M7RWG3"/>
<evidence type="ECO:0000313" key="3">
    <source>
        <dbReference type="Proteomes" id="UP000276133"/>
    </source>
</evidence>
<protein>
    <submittedName>
        <fullName evidence="2">Uncharacterized protein</fullName>
    </submittedName>
</protein>
<sequence>MNDDDKRWSYLRNDHTAVLKKTFWLFSKEKFLFGASFPNDKVNAKLEILKRKKFRLSSSVENGHSTPNVQRVQKKKIKIKILEKKLVFSDLAADRFLSLILNCSKNKNSDSMEVALHRNSINDAIKSEKIGSNEIVTQFGRPARPINGAGAASERRRRGQPCRPSRPA</sequence>
<dbReference type="EMBL" id="REGN01002483">
    <property type="protein sequence ID" value="RNA27856.1"/>
    <property type="molecule type" value="Genomic_DNA"/>
</dbReference>
<reference evidence="2 3" key="1">
    <citation type="journal article" date="2018" name="Sci. Rep.">
        <title>Genomic signatures of local adaptation to the degree of environmental predictability in rotifers.</title>
        <authorList>
            <person name="Franch-Gras L."/>
            <person name="Hahn C."/>
            <person name="Garcia-Roger E.M."/>
            <person name="Carmona M.J."/>
            <person name="Serra M."/>
            <person name="Gomez A."/>
        </authorList>
    </citation>
    <scope>NUCLEOTIDE SEQUENCE [LARGE SCALE GENOMIC DNA]</scope>
    <source>
        <strain evidence="2">HYR1</strain>
    </source>
</reference>
<proteinExistence type="predicted"/>
<gene>
    <name evidence="2" type="ORF">BpHYR1_043812</name>
</gene>
<feature type="region of interest" description="Disordered" evidence="1">
    <location>
        <begin position="141"/>
        <end position="168"/>
    </location>
</feature>
<organism evidence="2 3">
    <name type="scientific">Brachionus plicatilis</name>
    <name type="common">Marine rotifer</name>
    <name type="synonym">Brachionus muelleri</name>
    <dbReference type="NCBI Taxonomy" id="10195"/>
    <lineage>
        <taxon>Eukaryota</taxon>
        <taxon>Metazoa</taxon>
        <taxon>Spiralia</taxon>
        <taxon>Gnathifera</taxon>
        <taxon>Rotifera</taxon>
        <taxon>Eurotatoria</taxon>
        <taxon>Monogononta</taxon>
        <taxon>Pseudotrocha</taxon>
        <taxon>Ploima</taxon>
        <taxon>Brachionidae</taxon>
        <taxon>Brachionus</taxon>
    </lineage>
</organism>
<comment type="caution">
    <text evidence="2">The sequence shown here is derived from an EMBL/GenBank/DDBJ whole genome shotgun (WGS) entry which is preliminary data.</text>
</comment>
<evidence type="ECO:0000313" key="2">
    <source>
        <dbReference type="EMBL" id="RNA27856.1"/>
    </source>
</evidence>
<dbReference type="Proteomes" id="UP000276133">
    <property type="component" value="Unassembled WGS sequence"/>
</dbReference>